<feature type="domain" description="PAS" evidence="8">
    <location>
        <begin position="311"/>
        <end position="381"/>
    </location>
</feature>
<sequence>MAQNSSLSNAEYPFLSNGGRMGEQIRAKDWSSTSLGAPGTWPEALKQTVSMMLSTAFPVLICWGQEYLQFYNDAFRPILGKSKHPQALGISGSETFAEIWDTIGPMFEEVMAGKTVGFPNFMVPLERNGFPENCYFDFSYSPLRDTQGHINGVLVICVETTEKVKAIEQAEQAQAETIIERDRLKNFFWQAPAGICILGGAELTFELINPLYQQLFPGRELLGKPLLEAVPEVKDSAIWDVLQGVYTSGKTFEGNELLIPLARTSDGPVEDRYFNFIYQARKDLNGSVDGILVFVIEITDTIRVKRKVEASDKRHNFLLNTMPQQVWTAKPNGELDYVNQVVCDDFGYDTDVIVGKGWQGFVHLDDLTGCQTKWEQSLASGKEYMTEFRLKFSDGNYYWHLARAVPFIEDGVITSWFGTNTNIDSRKANEYKKDEFLSIASHELKTPLTSIKAYNQIMKRLEVPEKVKPFISKSADHIARLERLIADLLDVTKINAGKVSYAMEQFNFAELLNDSVESMKHTAPQHQLILNGNPDITYDGDRGRLEQVINNFISNAVKYSSAGTKVLINSAMDQDNIVVSVQDFGIGIAKENLHKLFDRYYRVDNTSMRFEGLGLGLYISAEILRRHGGSFWIESEVGEGSTFYFRLPIVQTEKQEVTRTATYYRDRYISINYNKMHNRLDVDWTGFHDIESVKRGCLIMWEILEKNKSDRVVNDNTHVLGNWSEAAEWVGNIWFPMMEKAGLKYFALVFSPSTFSQLSAKKSIDIMAGIITTQYFTDIKLAEAWINEQKQIKSI</sequence>
<feature type="domain" description="Histidine kinase" evidence="7">
    <location>
        <begin position="439"/>
        <end position="651"/>
    </location>
</feature>
<dbReference type="CDD" id="cd00130">
    <property type="entry name" value="PAS"/>
    <property type="match status" value="1"/>
</dbReference>
<dbReference type="CDD" id="cd00075">
    <property type="entry name" value="HATPase"/>
    <property type="match status" value="1"/>
</dbReference>
<dbReference type="SUPFAM" id="SSF47384">
    <property type="entry name" value="Homodimeric domain of signal transducing histidine kinase"/>
    <property type="match status" value="1"/>
</dbReference>
<protein>
    <recommendedName>
        <fullName evidence="2">histidine kinase</fullName>
        <ecNumber evidence="2">2.7.13.3</ecNumber>
    </recommendedName>
</protein>
<dbReference type="SMART" id="SM00387">
    <property type="entry name" value="HATPase_c"/>
    <property type="match status" value="1"/>
</dbReference>
<keyword evidence="5" id="KW-0418">Kinase</keyword>
<dbReference type="Pfam" id="PF02518">
    <property type="entry name" value="HATPase_c"/>
    <property type="match status" value="1"/>
</dbReference>
<dbReference type="SUPFAM" id="SSF55785">
    <property type="entry name" value="PYP-like sensor domain (PAS domain)"/>
    <property type="match status" value="3"/>
</dbReference>
<evidence type="ECO:0000313" key="10">
    <source>
        <dbReference type="Proteomes" id="UP000541583"/>
    </source>
</evidence>
<dbReference type="EC" id="2.7.13.3" evidence="2"/>
<keyword evidence="3" id="KW-0597">Phosphoprotein</keyword>
<accession>A0ABR6PDE5</accession>
<dbReference type="InterPro" id="IPR013655">
    <property type="entry name" value="PAS_fold_3"/>
</dbReference>
<keyword evidence="4" id="KW-0808">Transferase</keyword>
<evidence type="ECO:0000256" key="3">
    <source>
        <dbReference type="ARBA" id="ARBA00022553"/>
    </source>
</evidence>
<dbReference type="InterPro" id="IPR005467">
    <property type="entry name" value="His_kinase_dom"/>
</dbReference>
<dbReference type="InterPro" id="IPR001610">
    <property type="entry name" value="PAC"/>
</dbReference>
<evidence type="ECO:0000256" key="2">
    <source>
        <dbReference type="ARBA" id="ARBA00012438"/>
    </source>
</evidence>
<dbReference type="SMART" id="SM00091">
    <property type="entry name" value="PAS"/>
    <property type="match status" value="2"/>
</dbReference>
<evidence type="ECO:0000259" key="7">
    <source>
        <dbReference type="PROSITE" id="PS50109"/>
    </source>
</evidence>
<comment type="catalytic activity">
    <reaction evidence="1">
        <text>ATP + protein L-histidine = ADP + protein N-phospho-L-histidine.</text>
        <dbReference type="EC" id="2.7.13.3"/>
    </reaction>
</comment>
<dbReference type="InterPro" id="IPR003594">
    <property type="entry name" value="HATPase_dom"/>
</dbReference>
<reference evidence="9 10" key="1">
    <citation type="submission" date="2020-08" db="EMBL/GenBank/DDBJ databases">
        <title>Genomic Encyclopedia of Type Strains, Phase IV (KMG-V): Genome sequencing to study the core and pangenomes of soil and plant-associated prokaryotes.</title>
        <authorList>
            <person name="Whitman W."/>
        </authorList>
    </citation>
    <scope>NUCLEOTIDE SEQUENCE [LARGE SCALE GENOMIC DNA]</scope>
    <source>
        <strain evidence="9 10">ANJLi2</strain>
    </source>
</reference>
<dbReference type="Pfam" id="PF00512">
    <property type="entry name" value="HisKA"/>
    <property type="match status" value="1"/>
</dbReference>
<evidence type="ECO:0000259" key="8">
    <source>
        <dbReference type="PROSITE" id="PS50112"/>
    </source>
</evidence>
<dbReference type="PANTHER" id="PTHR43711:SF1">
    <property type="entry name" value="HISTIDINE KINASE 1"/>
    <property type="match status" value="1"/>
</dbReference>
<evidence type="ECO:0000256" key="5">
    <source>
        <dbReference type="ARBA" id="ARBA00022777"/>
    </source>
</evidence>
<dbReference type="InterPro" id="IPR013656">
    <property type="entry name" value="PAS_4"/>
</dbReference>
<keyword evidence="10" id="KW-1185">Reference proteome</keyword>
<dbReference type="InterPro" id="IPR035965">
    <property type="entry name" value="PAS-like_dom_sf"/>
</dbReference>
<keyword evidence="6" id="KW-0902">Two-component regulatory system</keyword>
<dbReference type="SMART" id="SM00086">
    <property type="entry name" value="PAC"/>
    <property type="match status" value="1"/>
</dbReference>
<organism evidence="9 10">
    <name type="scientific">Mucilaginibacter lappiensis</name>
    <dbReference type="NCBI Taxonomy" id="354630"/>
    <lineage>
        <taxon>Bacteria</taxon>
        <taxon>Pseudomonadati</taxon>
        <taxon>Bacteroidota</taxon>
        <taxon>Sphingobacteriia</taxon>
        <taxon>Sphingobacteriales</taxon>
        <taxon>Sphingobacteriaceae</taxon>
        <taxon>Mucilaginibacter</taxon>
    </lineage>
</organism>
<dbReference type="InterPro" id="IPR036097">
    <property type="entry name" value="HisK_dim/P_sf"/>
</dbReference>
<proteinExistence type="predicted"/>
<dbReference type="SUPFAM" id="SSF55874">
    <property type="entry name" value="ATPase domain of HSP90 chaperone/DNA topoisomerase II/histidine kinase"/>
    <property type="match status" value="1"/>
</dbReference>
<dbReference type="Pfam" id="PF13426">
    <property type="entry name" value="PAS_9"/>
    <property type="match status" value="1"/>
</dbReference>
<evidence type="ECO:0000313" key="9">
    <source>
        <dbReference type="EMBL" id="MBB6107792.1"/>
    </source>
</evidence>
<evidence type="ECO:0000256" key="4">
    <source>
        <dbReference type="ARBA" id="ARBA00022679"/>
    </source>
</evidence>
<dbReference type="InterPro" id="IPR050736">
    <property type="entry name" value="Sensor_HK_Regulatory"/>
</dbReference>
<dbReference type="NCBIfam" id="TIGR00229">
    <property type="entry name" value="sensory_box"/>
    <property type="match status" value="1"/>
</dbReference>
<dbReference type="PROSITE" id="PS50112">
    <property type="entry name" value="PAS"/>
    <property type="match status" value="1"/>
</dbReference>
<name>A0ABR6PDE5_9SPHI</name>
<dbReference type="InterPro" id="IPR000014">
    <property type="entry name" value="PAS"/>
</dbReference>
<dbReference type="PANTHER" id="PTHR43711">
    <property type="entry name" value="TWO-COMPONENT HISTIDINE KINASE"/>
    <property type="match status" value="1"/>
</dbReference>
<dbReference type="Pfam" id="PF08447">
    <property type="entry name" value="PAS_3"/>
    <property type="match status" value="1"/>
</dbReference>
<dbReference type="Gene3D" id="3.30.450.20">
    <property type="entry name" value="PAS domain"/>
    <property type="match status" value="3"/>
</dbReference>
<dbReference type="CDD" id="cd00082">
    <property type="entry name" value="HisKA"/>
    <property type="match status" value="1"/>
</dbReference>
<gene>
    <name evidence="9" type="ORF">HDF23_000522</name>
</gene>
<dbReference type="InterPro" id="IPR004358">
    <property type="entry name" value="Sig_transdc_His_kin-like_C"/>
</dbReference>
<comment type="caution">
    <text evidence="9">The sequence shown here is derived from an EMBL/GenBank/DDBJ whole genome shotgun (WGS) entry which is preliminary data.</text>
</comment>
<dbReference type="Gene3D" id="1.10.287.130">
    <property type="match status" value="1"/>
</dbReference>
<evidence type="ECO:0000256" key="6">
    <source>
        <dbReference type="ARBA" id="ARBA00023012"/>
    </source>
</evidence>
<dbReference type="Proteomes" id="UP000541583">
    <property type="component" value="Unassembled WGS sequence"/>
</dbReference>
<dbReference type="SMART" id="SM00388">
    <property type="entry name" value="HisKA"/>
    <property type="match status" value="1"/>
</dbReference>
<dbReference type="InterPro" id="IPR003661">
    <property type="entry name" value="HisK_dim/P_dom"/>
</dbReference>
<dbReference type="Pfam" id="PF08448">
    <property type="entry name" value="PAS_4"/>
    <property type="match status" value="1"/>
</dbReference>
<dbReference type="PRINTS" id="PR00344">
    <property type="entry name" value="BCTRLSENSOR"/>
</dbReference>
<dbReference type="InterPro" id="IPR036890">
    <property type="entry name" value="HATPase_C_sf"/>
</dbReference>
<dbReference type="PROSITE" id="PS50109">
    <property type="entry name" value="HIS_KIN"/>
    <property type="match status" value="1"/>
</dbReference>
<dbReference type="EMBL" id="JACHCB010000001">
    <property type="protein sequence ID" value="MBB6107792.1"/>
    <property type="molecule type" value="Genomic_DNA"/>
</dbReference>
<dbReference type="RefSeq" id="WP_076369667.1">
    <property type="nucleotide sequence ID" value="NZ_FTMG01000001.1"/>
</dbReference>
<dbReference type="Gene3D" id="3.30.565.10">
    <property type="entry name" value="Histidine kinase-like ATPase, C-terminal domain"/>
    <property type="match status" value="1"/>
</dbReference>
<evidence type="ECO:0000256" key="1">
    <source>
        <dbReference type="ARBA" id="ARBA00000085"/>
    </source>
</evidence>